<dbReference type="AlphaFoldDB" id="A0AAN9J328"/>
<comment type="caution">
    <text evidence="2">The sequence shown here is derived from an EMBL/GenBank/DDBJ whole genome shotgun (WGS) entry which is preliminary data.</text>
</comment>
<dbReference type="EMBL" id="JAYWIO010000001">
    <property type="protein sequence ID" value="KAK7289959.1"/>
    <property type="molecule type" value="Genomic_DNA"/>
</dbReference>
<evidence type="ECO:0000313" key="3">
    <source>
        <dbReference type="Proteomes" id="UP001372338"/>
    </source>
</evidence>
<evidence type="ECO:0000256" key="1">
    <source>
        <dbReference type="SAM" id="MobiDB-lite"/>
    </source>
</evidence>
<sequence length="100" mass="10943">MAPPFNPTPPSMNHSHFGTVQICSHLKQQHAPAPSFCPSAWPPPGRDCCSLSLPWPQFCSNLPPQLKRVRSSTRHDPSRQQKAKSTDALLCSATSSLSHT</sequence>
<organism evidence="2 3">
    <name type="scientific">Crotalaria pallida</name>
    <name type="common">Smooth rattlebox</name>
    <name type="synonym">Crotalaria striata</name>
    <dbReference type="NCBI Taxonomy" id="3830"/>
    <lineage>
        <taxon>Eukaryota</taxon>
        <taxon>Viridiplantae</taxon>
        <taxon>Streptophyta</taxon>
        <taxon>Embryophyta</taxon>
        <taxon>Tracheophyta</taxon>
        <taxon>Spermatophyta</taxon>
        <taxon>Magnoliopsida</taxon>
        <taxon>eudicotyledons</taxon>
        <taxon>Gunneridae</taxon>
        <taxon>Pentapetalae</taxon>
        <taxon>rosids</taxon>
        <taxon>fabids</taxon>
        <taxon>Fabales</taxon>
        <taxon>Fabaceae</taxon>
        <taxon>Papilionoideae</taxon>
        <taxon>50 kb inversion clade</taxon>
        <taxon>genistoids sensu lato</taxon>
        <taxon>core genistoids</taxon>
        <taxon>Crotalarieae</taxon>
        <taxon>Crotalaria</taxon>
    </lineage>
</organism>
<reference evidence="2 3" key="1">
    <citation type="submission" date="2024-01" db="EMBL/GenBank/DDBJ databases">
        <title>The genomes of 5 underutilized Papilionoideae crops provide insights into root nodulation and disease resistanc.</title>
        <authorList>
            <person name="Yuan L."/>
        </authorList>
    </citation>
    <scope>NUCLEOTIDE SEQUENCE [LARGE SCALE GENOMIC DNA]</scope>
    <source>
        <strain evidence="2">ZHUSHIDOU_FW_LH</strain>
        <tissue evidence="2">Leaf</tissue>
    </source>
</reference>
<name>A0AAN9J328_CROPI</name>
<keyword evidence="3" id="KW-1185">Reference proteome</keyword>
<feature type="region of interest" description="Disordered" evidence="1">
    <location>
        <begin position="69"/>
        <end position="100"/>
    </location>
</feature>
<proteinExistence type="predicted"/>
<protein>
    <submittedName>
        <fullName evidence="2">Uncharacterized protein</fullName>
    </submittedName>
</protein>
<accession>A0AAN9J328</accession>
<evidence type="ECO:0000313" key="2">
    <source>
        <dbReference type="EMBL" id="KAK7289959.1"/>
    </source>
</evidence>
<gene>
    <name evidence="2" type="ORF">RIF29_04026</name>
</gene>
<dbReference type="Proteomes" id="UP001372338">
    <property type="component" value="Unassembled WGS sequence"/>
</dbReference>